<evidence type="ECO:0000313" key="1">
    <source>
        <dbReference type="EMBL" id="HJA71677.1"/>
    </source>
</evidence>
<dbReference type="AlphaFoldDB" id="A0A9D2KMT6"/>
<reference evidence="1" key="1">
    <citation type="journal article" date="2021" name="PeerJ">
        <title>Extensive microbial diversity within the chicken gut microbiome revealed by metagenomics and culture.</title>
        <authorList>
            <person name="Gilroy R."/>
            <person name="Ravi A."/>
            <person name="Getino M."/>
            <person name="Pursley I."/>
            <person name="Horton D.L."/>
            <person name="Alikhan N.F."/>
            <person name="Baker D."/>
            <person name="Gharbi K."/>
            <person name="Hall N."/>
            <person name="Watson M."/>
            <person name="Adriaenssens E.M."/>
            <person name="Foster-Nyarko E."/>
            <person name="Jarju S."/>
            <person name="Secka A."/>
            <person name="Antonio M."/>
            <person name="Oren A."/>
            <person name="Chaudhuri R.R."/>
            <person name="La Ragione R."/>
            <person name="Hildebrand F."/>
            <person name="Pallen M.J."/>
        </authorList>
    </citation>
    <scope>NUCLEOTIDE SEQUENCE</scope>
    <source>
        <strain evidence="1">CHK178-16964</strain>
    </source>
</reference>
<gene>
    <name evidence="1" type="ORF">IAA07_08905</name>
</gene>
<sequence>MEMFQKGKKHYEGNICQVVGIAGIRRGVGTTHLCVMAANYLSGYKRKKTAALEWNGHGDFERIERVCRGSSGEKESFSVLEVLYYKNAGQKQLADCLEAGIQYVIVDFGIYEESRRQDFALCGKRILVGSFTEWQEEEFLQILGRKDSWEKRWIYASVFGSWQMKKEAGKKLRFPVLEIPYNSDAFTVTSDILPFFRKVFGD</sequence>
<evidence type="ECO:0000313" key="2">
    <source>
        <dbReference type="Proteomes" id="UP000823900"/>
    </source>
</evidence>
<dbReference type="Proteomes" id="UP000823900">
    <property type="component" value="Unassembled WGS sequence"/>
</dbReference>
<name>A0A9D2KMT6_9FIRM</name>
<accession>A0A9D2KMT6</accession>
<proteinExistence type="predicted"/>
<reference evidence="1" key="2">
    <citation type="submission" date="2021-04" db="EMBL/GenBank/DDBJ databases">
        <authorList>
            <person name="Gilroy R."/>
        </authorList>
    </citation>
    <scope>NUCLEOTIDE SEQUENCE</scope>
    <source>
        <strain evidence="1">CHK178-16964</strain>
    </source>
</reference>
<dbReference type="EMBL" id="DWZA01000077">
    <property type="protein sequence ID" value="HJA71677.1"/>
    <property type="molecule type" value="Genomic_DNA"/>
</dbReference>
<protein>
    <submittedName>
        <fullName evidence="1">Uncharacterized protein</fullName>
    </submittedName>
</protein>
<organism evidence="1 2">
    <name type="scientific">Candidatus Lachnoclostridium stercoravium</name>
    <dbReference type="NCBI Taxonomy" id="2838633"/>
    <lineage>
        <taxon>Bacteria</taxon>
        <taxon>Bacillati</taxon>
        <taxon>Bacillota</taxon>
        <taxon>Clostridia</taxon>
        <taxon>Lachnospirales</taxon>
        <taxon>Lachnospiraceae</taxon>
    </lineage>
</organism>
<comment type="caution">
    <text evidence="1">The sequence shown here is derived from an EMBL/GenBank/DDBJ whole genome shotgun (WGS) entry which is preliminary data.</text>
</comment>